<proteinExistence type="inferred from homology"/>
<dbReference type="GO" id="GO:0032977">
    <property type="term" value="F:membrane insertase activity"/>
    <property type="evidence" value="ECO:0007669"/>
    <property type="project" value="InterPro"/>
</dbReference>
<evidence type="ECO:0000256" key="14">
    <source>
        <dbReference type="ARBA" id="ARBA00033245"/>
    </source>
</evidence>
<protein>
    <recommendedName>
        <fullName evidence="3">Membrane protein insertase YidC</fullName>
    </recommendedName>
    <alternativeName>
        <fullName evidence="15">Foldase YidC</fullName>
    </alternativeName>
    <alternativeName>
        <fullName evidence="14">Membrane integrase YidC</fullName>
    </alternativeName>
    <alternativeName>
        <fullName evidence="13">Membrane protein YidC</fullName>
    </alternativeName>
</protein>
<dbReference type="AlphaFoldDB" id="A0A6G9YJC5"/>
<dbReference type="Proteomes" id="UP000503540">
    <property type="component" value="Chromosome"/>
</dbReference>
<dbReference type="InterPro" id="IPR028055">
    <property type="entry name" value="YidC/Oxa/ALB_C"/>
</dbReference>
<evidence type="ECO:0000259" key="19">
    <source>
        <dbReference type="Pfam" id="PF02096"/>
    </source>
</evidence>
<feature type="transmembrane region" description="Helical" evidence="18">
    <location>
        <begin position="5"/>
        <end position="24"/>
    </location>
</feature>
<evidence type="ECO:0000256" key="6">
    <source>
        <dbReference type="ARBA" id="ARBA00022692"/>
    </source>
</evidence>
<feature type="domain" description="Membrane insertase YidC/Oxa/ALB C-terminal" evidence="19">
    <location>
        <begin position="32"/>
        <end position="263"/>
    </location>
</feature>
<evidence type="ECO:0000256" key="10">
    <source>
        <dbReference type="ARBA" id="ARBA00023186"/>
    </source>
</evidence>
<gene>
    <name evidence="20" type="primary">yidC</name>
    <name evidence="20" type="ORF">F5544_26565</name>
</gene>
<keyword evidence="7" id="KW-0653">Protein transport</keyword>
<dbReference type="PANTHER" id="PTHR12428">
    <property type="entry name" value="OXA1"/>
    <property type="match status" value="1"/>
</dbReference>
<feature type="transmembrane region" description="Helical" evidence="18">
    <location>
        <begin position="182"/>
        <end position="205"/>
    </location>
</feature>
<sequence length="302" mass="33442">MLNFIYYPVSAVLAVWHSVFGFVFGPASGLAWILAVVFLVLTFRAVLFLPFLKQARTQAVIARIRPEMKKIQQQYKADRIKQSTELQKLYQENGISALATLLTMVTVFAQLLLFLGLFHVLRSFDRTEQHTNLPFLSSGRMTPEQNAATPNYVFGADDVQSFLHAKILGVPLSTAMATAGDLVASVALVAVPLMLIAAVATHFTARTSMTRQDSTAIPFMRPLSLWLFPAMALVGGMVMPVAILLYFVTNNACTFAQQHLVYRRLDADERQRAAAAAQRTAEIRASNTPKPGARPKRVKNRT</sequence>
<evidence type="ECO:0000256" key="1">
    <source>
        <dbReference type="ARBA" id="ARBA00004651"/>
    </source>
</evidence>
<evidence type="ECO:0000256" key="11">
    <source>
        <dbReference type="ARBA" id="ARBA00025034"/>
    </source>
</evidence>
<dbReference type="PANTHER" id="PTHR12428:SF65">
    <property type="entry name" value="CYTOCHROME C OXIDASE ASSEMBLY PROTEIN COX18, MITOCHONDRIAL"/>
    <property type="match status" value="1"/>
</dbReference>
<keyword evidence="5" id="KW-1003">Cell membrane</keyword>
<dbReference type="RefSeq" id="WP_167475743.1">
    <property type="nucleotide sequence ID" value="NZ_CP046172.1"/>
</dbReference>
<keyword evidence="10" id="KW-0143">Chaperone</keyword>
<evidence type="ECO:0000256" key="9">
    <source>
        <dbReference type="ARBA" id="ARBA00023136"/>
    </source>
</evidence>
<keyword evidence="6 16" id="KW-0812">Transmembrane</keyword>
<feature type="compositionally biased region" description="Low complexity" evidence="17">
    <location>
        <begin position="276"/>
        <end position="285"/>
    </location>
</feature>
<evidence type="ECO:0000256" key="18">
    <source>
        <dbReference type="SAM" id="Phobius"/>
    </source>
</evidence>
<dbReference type="Pfam" id="PF02096">
    <property type="entry name" value="60KD_IMP"/>
    <property type="match status" value="1"/>
</dbReference>
<evidence type="ECO:0000256" key="7">
    <source>
        <dbReference type="ARBA" id="ARBA00022927"/>
    </source>
</evidence>
<feature type="region of interest" description="Disordered" evidence="17">
    <location>
        <begin position="276"/>
        <end position="302"/>
    </location>
</feature>
<comment type="subcellular location">
    <subcellularLocation>
        <location evidence="1">Cell membrane</location>
        <topology evidence="1">Multi-pass membrane protein</topology>
    </subcellularLocation>
    <subcellularLocation>
        <location evidence="16">Membrane</location>
        <topology evidence="16">Multi-pass membrane protein</topology>
    </subcellularLocation>
</comment>
<keyword evidence="9 18" id="KW-0472">Membrane</keyword>
<feature type="transmembrane region" description="Helical" evidence="18">
    <location>
        <begin position="225"/>
        <end position="248"/>
    </location>
</feature>
<evidence type="ECO:0000256" key="13">
    <source>
        <dbReference type="ARBA" id="ARBA00031538"/>
    </source>
</evidence>
<dbReference type="NCBIfam" id="NF002899">
    <property type="entry name" value="PRK03449.1"/>
    <property type="match status" value="1"/>
</dbReference>
<dbReference type="InterPro" id="IPR001708">
    <property type="entry name" value="YidC/ALB3/OXA1/COX18"/>
</dbReference>
<evidence type="ECO:0000256" key="16">
    <source>
        <dbReference type="RuleBase" id="RU003945"/>
    </source>
</evidence>
<evidence type="ECO:0000256" key="15">
    <source>
        <dbReference type="ARBA" id="ARBA00033342"/>
    </source>
</evidence>
<evidence type="ECO:0000256" key="4">
    <source>
        <dbReference type="ARBA" id="ARBA00022448"/>
    </source>
</evidence>
<comment type="function">
    <text evidence="11">Required for the insertion and/or proper folding and/or complex formation of integral membrane proteins into the membrane. Involved in integration of membrane proteins that insert both dependently and independently of the Sec translocase complex, as well as at least some lipoproteins. Aids folding of multispanning membrane proteins.</text>
</comment>
<evidence type="ECO:0000313" key="21">
    <source>
        <dbReference type="Proteomes" id="UP000503540"/>
    </source>
</evidence>
<dbReference type="KEGG" id="nah:F5544_26565"/>
<dbReference type="EMBL" id="CP046172">
    <property type="protein sequence ID" value="QIS13167.1"/>
    <property type="molecule type" value="Genomic_DNA"/>
</dbReference>
<keyword evidence="4" id="KW-0813">Transport</keyword>
<dbReference type="NCBIfam" id="TIGR03592">
    <property type="entry name" value="yidC_oxa1_cterm"/>
    <property type="match status" value="1"/>
</dbReference>
<keyword evidence="8 18" id="KW-1133">Transmembrane helix</keyword>
<evidence type="ECO:0000256" key="17">
    <source>
        <dbReference type="SAM" id="MobiDB-lite"/>
    </source>
</evidence>
<evidence type="ECO:0000256" key="12">
    <source>
        <dbReference type="ARBA" id="ARBA00026028"/>
    </source>
</evidence>
<comment type="subunit">
    <text evidence="12">Interacts with the Sec translocase complex via SecD. Specifically interacts with transmembrane segments of nascent integral membrane proteins during membrane integration.</text>
</comment>
<dbReference type="InterPro" id="IPR047196">
    <property type="entry name" value="YidC_ALB_C"/>
</dbReference>
<keyword evidence="21" id="KW-1185">Reference proteome</keyword>
<comment type="similarity">
    <text evidence="2">Belongs to the OXA1/ALB3/YidC family. Type 1 subfamily.</text>
</comment>
<dbReference type="GO" id="GO:0005886">
    <property type="term" value="C:plasma membrane"/>
    <property type="evidence" value="ECO:0007669"/>
    <property type="project" value="UniProtKB-SubCell"/>
</dbReference>
<evidence type="ECO:0000256" key="3">
    <source>
        <dbReference type="ARBA" id="ARBA00015325"/>
    </source>
</evidence>
<feature type="compositionally biased region" description="Basic residues" evidence="17">
    <location>
        <begin position="293"/>
        <end position="302"/>
    </location>
</feature>
<reference evidence="20 21" key="1">
    <citation type="journal article" date="2019" name="ACS Chem. Biol.">
        <title>Identification and Mobilization of a Cryptic Antibiotic Biosynthesis Gene Locus from a Human-Pathogenic Nocardia Isolate.</title>
        <authorList>
            <person name="Herisse M."/>
            <person name="Ishida K."/>
            <person name="Porter J.L."/>
            <person name="Howden B."/>
            <person name="Hertweck C."/>
            <person name="Stinear T.P."/>
            <person name="Pidot S.J."/>
        </authorList>
    </citation>
    <scope>NUCLEOTIDE SEQUENCE [LARGE SCALE GENOMIC DNA]</scope>
    <source>
        <strain evidence="20 21">AUSMDU00012717</strain>
    </source>
</reference>
<feature type="transmembrane region" description="Helical" evidence="18">
    <location>
        <begin position="97"/>
        <end position="121"/>
    </location>
</feature>
<dbReference type="CDD" id="cd20070">
    <property type="entry name" value="5TM_YidC_Alb3"/>
    <property type="match status" value="1"/>
</dbReference>
<name>A0A6G9YJC5_9NOCA</name>
<organism evidence="20 21">
    <name type="scientific">Nocardia arthritidis</name>
    <dbReference type="NCBI Taxonomy" id="228602"/>
    <lineage>
        <taxon>Bacteria</taxon>
        <taxon>Bacillati</taxon>
        <taxon>Actinomycetota</taxon>
        <taxon>Actinomycetes</taxon>
        <taxon>Mycobacteriales</taxon>
        <taxon>Nocardiaceae</taxon>
        <taxon>Nocardia</taxon>
    </lineage>
</organism>
<dbReference type="GO" id="GO:0051205">
    <property type="term" value="P:protein insertion into membrane"/>
    <property type="evidence" value="ECO:0007669"/>
    <property type="project" value="TreeGrafter"/>
</dbReference>
<evidence type="ECO:0000256" key="2">
    <source>
        <dbReference type="ARBA" id="ARBA00010527"/>
    </source>
</evidence>
<feature type="transmembrane region" description="Helical" evidence="18">
    <location>
        <begin position="30"/>
        <end position="52"/>
    </location>
</feature>
<dbReference type="GO" id="GO:0015031">
    <property type="term" value="P:protein transport"/>
    <property type="evidence" value="ECO:0007669"/>
    <property type="project" value="UniProtKB-KW"/>
</dbReference>
<evidence type="ECO:0000256" key="8">
    <source>
        <dbReference type="ARBA" id="ARBA00022989"/>
    </source>
</evidence>
<evidence type="ECO:0000313" key="20">
    <source>
        <dbReference type="EMBL" id="QIS13167.1"/>
    </source>
</evidence>
<accession>A0A6G9YJC5</accession>
<evidence type="ECO:0000256" key="5">
    <source>
        <dbReference type="ARBA" id="ARBA00022475"/>
    </source>
</evidence>